<evidence type="ECO:0000256" key="1">
    <source>
        <dbReference type="SAM" id="MobiDB-lite"/>
    </source>
</evidence>
<dbReference type="PANTHER" id="PTHR23305:SF18">
    <property type="entry name" value="OBG-TYPE G DOMAIN-CONTAINING PROTEIN"/>
    <property type="match status" value="1"/>
</dbReference>
<sequence>MKEAEGGRLVRLGVAGLPMAGKSTIMQAAAAWARIGVTGAGAAGKGAAARGAPAPGSATPGRTGGAAMVVARIPDARLDWLAELHHPQKVTHATVEWIELDKLEPARIEAVHRLDALALVVRAFDPEQAHVPHPAGSVDPVRDFEQLWQDWILMDWTQVQSRIDRLRSAPSVPKAQRRDVERELEVLARCLQALEAGKPLGLAELSADERALLQGYSLVTFRPVVVAVNVDDSQAASGEFPGREALRQAAQGRAEAIVPVAGRLELELAELDADSRQAFLADLGLSTPVGVERLGEAAYRACGFISFLTAGEDEVRAWTITRGTPAREAAGKIHSDIARGFIRAEVVAFEDLRRAGSLAKARETGLLRLEGKDYVVQDGDVIEFRFNV</sequence>
<evidence type="ECO:0000259" key="2">
    <source>
        <dbReference type="PROSITE" id="PS51880"/>
    </source>
</evidence>
<organism evidence="3 4">
    <name type="scientific">Carboxydichorda subterranea</name>
    <dbReference type="NCBI Taxonomy" id="3109565"/>
    <lineage>
        <taxon>Bacteria</taxon>
        <taxon>Bacillati</taxon>
        <taxon>Bacillota</taxon>
        <taxon>Limnochordia</taxon>
        <taxon>Limnochordales</taxon>
        <taxon>Geochordaceae</taxon>
        <taxon>Carboxydichorda</taxon>
    </lineage>
</organism>
<proteinExistence type="predicted"/>
<dbReference type="InterPro" id="IPR013029">
    <property type="entry name" value="YchF_C"/>
</dbReference>
<dbReference type="CDD" id="cd04867">
    <property type="entry name" value="TGS_YchF_OLA1"/>
    <property type="match status" value="1"/>
</dbReference>
<dbReference type="InterPro" id="IPR012675">
    <property type="entry name" value="Beta-grasp_dom_sf"/>
</dbReference>
<dbReference type="SUPFAM" id="SSF81271">
    <property type="entry name" value="TGS-like"/>
    <property type="match status" value="1"/>
</dbReference>
<feature type="domain" description="TGS" evidence="2">
    <location>
        <begin position="303"/>
        <end position="386"/>
    </location>
</feature>
<dbReference type="SUPFAM" id="SSF52540">
    <property type="entry name" value="P-loop containing nucleoside triphosphate hydrolases"/>
    <property type="match status" value="1"/>
</dbReference>
<dbReference type="Proteomes" id="UP001332192">
    <property type="component" value="Chromosome"/>
</dbReference>
<accession>A0ABZ1BTY7</accession>
<dbReference type="RefSeq" id="WP_324715376.1">
    <property type="nucleotide sequence ID" value="NZ_CP141615.1"/>
</dbReference>
<dbReference type="InterPro" id="IPR023192">
    <property type="entry name" value="TGS-like_dom_sf"/>
</dbReference>
<dbReference type="PANTHER" id="PTHR23305">
    <property type="entry name" value="OBG GTPASE FAMILY"/>
    <property type="match status" value="1"/>
</dbReference>
<protein>
    <submittedName>
        <fullName evidence="3">DUF933 domain-containing protein</fullName>
    </submittedName>
</protein>
<dbReference type="InterPro" id="IPR012676">
    <property type="entry name" value="TGS-like"/>
</dbReference>
<feature type="compositionally biased region" description="Low complexity" evidence="1">
    <location>
        <begin position="45"/>
        <end position="64"/>
    </location>
</feature>
<keyword evidence="4" id="KW-1185">Reference proteome</keyword>
<evidence type="ECO:0000313" key="3">
    <source>
        <dbReference type="EMBL" id="WRP16103.1"/>
    </source>
</evidence>
<dbReference type="InterPro" id="IPR004095">
    <property type="entry name" value="TGS"/>
</dbReference>
<name>A0ABZ1BTY7_9FIRM</name>
<dbReference type="Gene3D" id="3.40.50.300">
    <property type="entry name" value="P-loop containing nucleotide triphosphate hydrolases"/>
    <property type="match status" value="1"/>
</dbReference>
<dbReference type="InterPro" id="IPR027417">
    <property type="entry name" value="P-loop_NTPase"/>
</dbReference>
<feature type="region of interest" description="Disordered" evidence="1">
    <location>
        <begin position="44"/>
        <end position="64"/>
    </location>
</feature>
<evidence type="ECO:0000313" key="4">
    <source>
        <dbReference type="Proteomes" id="UP001332192"/>
    </source>
</evidence>
<dbReference type="PROSITE" id="PS51880">
    <property type="entry name" value="TGS"/>
    <property type="match status" value="1"/>
</dbReference>
<gene>
    <name evidence="3" type="ORF">U7230_08275</name>
</gene>
<dbReference type="Gene3D" id="1.10.150.300">
    <property type="entry name" value="TGS-like domain"/>
    <property type="match status" value="1"/>
</dbReference>
<dbReference type="Gene3D" id="3.10.20.30">
    <property type="match status" value="1"/>
</dbReference>
<dbReference type="Pfam" id="PF06071">
    <property type="entry name" value="YchF-GTPase_C"/>
    <property type="match status" value="1"/>
</dbReference>
<reference evidence="3 4" key="1">
    <citation type="journal article" date="2024" name="Front. Microbiol.">
        <title>Novel thermophilic genera Geochorda gen. nov. and Carboxydochorda gen. nov. from the deep terrestrial subsurface reveal the ecophysiological diversity in the class Limnochordia.</title>
        <authorList>
            <person name="Karnachuk O.V."/>
            <person name="Lukina A.P."/>
            <person name="Avakyan M.R."/>
            <person name="Kadnikov V.V."/>
            <person name="Begmatov S."/>
            <person name="Beletsky A.V."/>
            <person name="Vlasova K.G."/>
            <person name="Novikov A.A."/>
            <person name="Shcherbakova V.A."/>
            <person name="Mardanov A.V."/>
            <person name="Ravin N.V."/>
        </authorList>
    </citation>
    <scope>NUCLEOTIDE SEQUENCE [LARGE SCALE GENOMIC DNA]</scope>
    <source>
        <strain evidence="3 4">L945</strain>
    </source>
</reference>
<dbReference type="EMBL" id="CP141615">
    <property type="protein sequence ID" value="WRP16103.1"/>
    <property type="molecule type" value="Genomic_DNA"/>
</dbReference>